<dbReference type="GO" id="GO:0030497">
    <property type="term" value="P:fatty acid elongation"/>
    <property type="evidence" value="ECO:0007669"/>
    <property type="project" value="TreeGrafter"/>
</dbReference>
<evidence type="ECO:0000256" key="1">
    <source>
        <dbReference type="ARBA" id="ARBA00006484"/>
    </source>
</evidence>
<name>A0A7S3Z687_9EUKA</name>
<proteinExistence type="inferred from homology"/>
<evidence type="ECO:0000313" key="2">
    <source>
        <dbReference type="EMBL" id="CAE0673023.1"/>
    </source>
</evidence>
<dbReference type="PRINTS" id="PR00080">
    <property type="entry name" value="SDRFAMILY"/>
</dbReference>
<dbReference type="InterPro" id="IPR036291">
    <property type="entry name" value="NAD(P)-bd_dom_sf"/>
</dbReference>
<dbReference type="Pfam" id="PF13561">
    <property type="entry name" value="adh_short_C2"/>
    <property type="match status" value="1"/>
</dbReference>
<dbReference type="AlphaFoldDB" id="A0A7S3Z687"/>
<sequence length="180" mass="18511">MFDAVENSFGSPVTDLINSAGTTGLCSALVDAHPETIRDVVDVNVTGTILCCREAVTRMSTRRGGKGGSIVNISSGAASIGSPGEFVWYAATKGAIDSLTVGLAKEVARDAIRVNAVAPGLISTDLHASMGRPHRCEEMAGAIPMGRSAPPEEVAGPILWLLSEEASYTTGAVLRVAGGR</sequence>
<reference evidence="2" key="1">
    <citation type="submission" date="2021-01" db="EMBL/GenBank/DDBJ databases">
        <authorList>
            <person name="Corre E."/>
            <person name="Pelletier E."/>
            <person name="Niang G."/>
            <person name="Scheremetjew M."/>
            <person name="Finn R."/>
            <person name="Kale V."/>
            <person name="Holt S."/>
            <person name="Cochrane G."/>
            <person name="Meng A."/>
            <person name="Brown T."/>
            <person name="Cohen L."/>
        </authorList>
    </citation>
    <scope>NUCLEOTIDE SEQUENCE</scope>
    <source>
        <strain evidence="2">CCCM811</strain>
    </source>
</reference>
<dbReference type="PRINTS" id="PR00081">
    <property type="entry name" value="GDHRDH"/>
</dbReference>
<dbReference type="InterPro" id="IPR002347">
    <property type="entry name" value="SDR_fam"/>
</dbReference>
<comment type="similarity">
    <text evidence="1">Belongs to the short-chain dehydrogenases/reductases (SDR) family.</text>
</comment>
<organism evidence="2">
    <name type="scientific">Lotharella globosa</name>
    <dbReference type="NCBI Taxonomy" id="91324"/>
    <lineage>
        <taxon>Eukaryota</taxon>
        <taxon>Sar</taxon>
        <taxon>Rhizaria</taxon>
        <taxon>Cercozoa</taxon>
        <taxon>Chlorarachniophyceae</taxon>
        <taxon>Lotharella</taxon>
    </lineage>
</organism>
<dbReference type="PANTHER" id="PTHR42760:SF40">
    <property type="entry name" value="3-OXOACYL-[ACYL-CARRIER-PROTEIN] REDUCTASE, CHLOROPLASTIC"/>
    <property type="match status" value="1"/>
</dbReference>
<protein>
    <submittedName>
        <fullName evidence="2">Uncharacterized protein</fullName>
    </submittedName>
</protein>
<dbReference type="GO" id="GO:0016616">
    <property type="term" value="F:oxidoreductase activity, acting on the CH-OH group of donors, NAD or NADP as acceptor"/>
    <property type="evidence" value="ECO:0007669"/>
    <property type="project" value="TreeGrafter"/>
</dbReference>
<dbReference type="PANTHER" id="PTHR42760">
    <property type="entry name" value="SHORT-CHAIN DEHYDROGENASES/REDUCTASES FAMILY MEMBER"/>
    <property type="match status" value="1"/>
</dbReference>
<gene>
    <name evidence="2" type="ORF">LGLO00237_LOCUS24699</name>
</gene>
<accession>A0A7S3Z687</accession>
<dbReference type="Gene3D" id="3.40.50.720">
    <property type="entry name" value="NAD(P)-binding Rossmann-like Domain"/>
    <property type="match status" value="1"/>
</dbReference>
<dbReference type="CDD" id="cd05233">
    <property type="entry name" value="SDR_c"/>
    <property type="match status" value="1"/>
</dbReference>
<dbReference type="EMBL" id="HBIV01034630">
    <property type="protein sequence ID" value="CAE0673023.1"/>
    <property type="molecule type" value="Transcribed_RNA"/>
</dbReference>
<dbReference type="SUPFAM" id="SSF51735">
    <property type="entry name" value="NAD(P)-binding Rossmann-fold domains"/>
    <property type="match status" value="1"/>
</dbReference>